<accession>A0A4V3R738</accession>
<dbReference type="AlphaFoldDB" id="A0A4V3R738"/>
<dbReference type="RefSeq" id="WP_135957220.1">
    <property type="nucleotide sequence ID" value="NZ_CAOOOG010000027.1"/>
</dbReference>
<comment type="caution">
    <text evidence="1">The sequence shown here is derived from an EMBL/GenBank/DDBJ whole genome shotgun (WGS) entry which is preliminary data.</text>
</comment>
<organism evidence="1 2">
    <name type="scientific">Muribaculum intestinale</name>
    <dbReference type="NCBI Taxonomy" id="1796646"/>
    <lineage>
        <taxon>Bacteria</taxon>
        <taxon>Pseudomonadati</taxon>
        <taxon>Bacteroidota</taxon>
        <taxon>Bacteroidia</taxon>
        <taxon>Bacteroidales</taxon>
        <taxon>Muribaculaceae</taxon>
        <taxon>Muribaculum</taxon>
    </lineage>
</organism>
<name>A0A4V3R738_9BACT</name>
<sequence>MNTKNPYEHLKIDCLADVEPVEAQSTWTVTEGREETVKILTSLLPDGMWVFGYSVFWANGRSSFRKPTAELGLFRAQRDAKLYAIGFMLIYLNYFLEQTRIDIRRGEAALIQTKLFNL</sequence>
<evidence type="ECO:0000313" key="1">
    <source>
        <dbReference type="EMBL" id="TGY76684.1"/>
    </source>
</evidence>
<proteinExistence type="predicted"/>
<dbReference type="EMBL" id="SRYD01000001">
    <property type="protein sequence ID" value="TGY76684.1"/>
    <property type="molecule type" value="Genomic_DNA"/>
</dbReference>
<evidence type="ECO:0000313" key="2">
    <source>
        <dbReference type="Proteomes" id="UP000306630"/>
    </source>
</evidence>
<gene>
    <name evidence="1" type="ORF">E5333_00050</name>
</gene>
<dbReference type="Proteomes" id="UP000306630">
    <property type="component" value="Unassembled WGS sequence"/>
</dbReference>
<reference evidence="1 2" key="1">
    <citation type="submission" date="2019-04" db="EMBL/GenBank/DDBJ databases">
        <title>Microbes associate with the intestines of laboratory mice.</title>
        <authorList>
            <person name="Navarre W."/>
            <person name="Wong E."/>
            <person name="Huang K."/>
            <person name="Tropini C."/>
            <person name="Ng K."/>
            <person name="Yu B."/>
        </authorList>
    </citation>
    <scope>NUCLEOTIDE SEQUENCE [LARGE SCALE GENOMIC DNA]</scope>
    <source>
        <strain evidence="1 2">NM06_A21</strain>
    </source>
</reference>
<protein>
    <submittedName>
        <fullName evidence="1">Uncharacterized protein</fullName>
    </submittedName>
</protein>